<dbReference type="GO" id="GO:0031522">
    <property type="term" value="C:cell envelope Sec protein transport complex"/>
    <property type="evidence" value="ECO:0007669"/>
    <property type="project" value="TreeGrafter"/>
</dbReference>
<dbReference type="GO" id="GO:0005829">
    <property type="term" value="C:cytosol"/>
    <property type="evidence" value="ECO:0007669"/>
    <property type="project" value="TreeGrafter"/>
</dbReference>
<dbReference type="GO" id="GO:0005524">
    <property type="term" value="F:ATP binding"/>
    <property type="evidence" value="ECO:0007669"/>
    <property type="project" value="InterPro"/>
</dbReference>
<evidence type="ECO:0000256" key="2">
    <source>
        <dbReference type="ARBA" id="ARBA00022490"/>
    </source>
</evidence>
<dbReference type="InterPro" id="IPR000185">
    <property type="entry name" value="SecA"/>
</dbReference>
<dbReference type="Pfam" id="PF02810">
    <property type="entry name" value="SEC-C"/>
    <property type="match status" value="1"/>
</dbReference>
<accession>A0A6J6IBB6</accession>
<dbReference type="GO" id="GO:0017038">
    <property type="term" value="P:protein import"/>
    <property type="evidence" value="ECO:0007669"/>
    <property type="project" value="InterPro"/>
</dbReference>
<evidence type="ECO:0000259" key="5">
    <source>
        <dbReference type="Pfam" id="PF07516"/>
    </source>
</evidence>
<evidence type="ECO:0000256" key="1">
    <source>
        <dbReference type="ARBA" id="ARBA00001947"/>
    </source>
</evidence>
<dbReference type="GO" id="GO:0043952">
    <property type="term" value="P:protein transport by the Sec complex"/>
    <property type="evidence" value="ECO:0007669"/>
    <property type="project" value="TreeGrafter"/>
</dbReference>
<keyword evidence="4" id="KW-0862">Zinc</keyword>
<comment type="cofactor">
    <cofactor evidence="1">
        <name>Zn(2+)</name>
        <dbReference type="ChEBI" id="CHEBI:29105"/>
    </cofactor>
</comment>
<dbReference type="PANTHER" id="PTHR30612">
    <property type="entry name" value="SECA INNER MEMBRANE COMPONENT OF SEC PROTEIN SECRETION SYSTEM"/>
    <property type="match status" value="1"/>
</dbReference>
<organism evidence="6">
    <name type="scientific">freshwater metagenome</name>
    <dbReference type="NCBI Taxonomy" id="449393"/>
    <lineage>
        <taxon>unclassified sequences</taxon>
        <taxon>metagenomes</taxon>
        <taxon>ecological metagenomes</taxon>
    </lineage>
</organism>
<dbReference type="GO" id="GO:0006886">
    <property type="term" value="P:intracellular protein transport"/>
    <property type="evidence" value="ECO:0007669"/>
    <property type="project" value="InterPro"/>
</dbReference>
<gene>
    <name evidence="6" type="ORF">UFOPK1939_00722</name>
</gene>
<dbReference type="SUPFAM" id="SSF81886">
    <property type="entry name" value="Helical scaffold and wing domains of SecA"/>
    <property type="match status" value="1"/>
</dbReference>
<dbReference type="Pfam" id="PF07516">
    <property type="entry name" value="SecA_SW"/>
    <property type="match status" value="1"/>
</dbReference>
<evidence type="ECO:0000256" key="4">
    <source>
        <dbReference type="ARBA" id="ARBA00022833"/>
    </source>
</evidence>
<dbReference type="InterPro" id="IPR011116">
    <property type="entry name" value="SecA_Wing/Scaffold"/>
</dbReference>
<feature type="domain" description="SecA Wing/Scaffold" evidence="5">
    <location>
        <begin position="14"/>
        <end position="128"/>
    </location>
</feature>
<dbReference type="InterPro" id="IPR036266">
    <property type="entry name" value="SecA_Wing/Scaffold_sf"/>
</dbReference>
<dbReference type="Gene3D" id="1.10.3060.10">
    <property type="entry name" value="Helical scaffold and wing domains of SecA"/>
    <property type="match status" value="1"/>
</dbReference>
<dbReference type="GO" id="GO:0046872">
    <property type="term" value="F:metal ion binding"/>
    <property type="evidence" value="ECO:0007669"/>
    <property type="project" value="UniProtKB-KW"/>
</dbReference>
<dbReference type="Gene3D" id="3.10.450.50">
    <property type="match status" value="1"/>
</dbReference>
<evidence type="ECO:0000256" key="3">
    <source>
        <dbReference type="ARBA" id="ARBA00022723"/>
    </source>
</evidence>
<keyword evidence="2" id="KW-0963">Cytoplasm</keyword>
<evidence type="ECO:0000313" key="6">
    <source>
        <dbReference type="EMBL" id="CAB4623120.1"/>
    </source>
</evidence>
<dbReference type="AlphaFoldDB" id="A0A6J6IBB6"/>
<name>A0A6J6IBB6_9ZZZZ</name>
<dbReference type="InterPro" id="IPR004027">
    <property type="entry name" value="SEC_C_motif"/>
</dbReference>
<keyword evidence="3" id="KW-0479">Metal-binding</keyword>
<dbReference type="GO" id="GO:0006605">
    <property type="term" value="P:protein targeting"/>
    <property type="evidence" value="ECO:0007669"/>
    <property type="project" value="InterPro"/>
</dbReference>
<reference evidence="6" key="1">
    <citation type="submission" date="2020-05" db="EMBL/GenBank/DDBJ databases">
        <authorList>
            <person name="Chiriac C."/>
            <person name="Salcher M."/>
            <person name="Ghai R."/>
            <person name="Kavagutti S V."/>
        </authorList>
    </citation>
    <scope>NUCLEOTIDE SEQUENCE</scope>
</reference>
<dbReference type="PANTHER" id="PTHR30612:SF0">
    <property type="entry name" value="CHLOROPLAST PROTEIN-TRANSPORTING ATPASE"/>
    <property type="match status" value="1"/>
</dbReference>
<sequence>MWQAFAGVYNIQLTIDDVVEESGGPRESLNGEFIASIIKEDVQAAYAAREAELGAEILRELERRVVLSVLDQKWREHLYEMDYLQEGIGLRALAQRDPVVEYQREGYDLFVAMMDAIKEESASLVFNVDVEVEATPDEGPEIITPGLVEPRRPAALQYTAPDIDATGGLTQSVATTGPIIDPEFGEVSKNALCPCGSGRKYKRCHGDPKQRA</sequence>
<proteinExistence type="predicted"/>
<protein>
    <submittedName>
        <fullName evidence="6">Unannotated protein</fullName>
    </submittedName>
</protein>
<dbReference type="GO" id="GO:0005886">
    <property type="term" value="C:plasma membrane"/>
    <property type="evidence" value="ECO:0007669"/>
    <property type="project" value="TreeGrafter"/>
</dbReference>
<dbReference type="EMBL" id="CAEZVF010000097">
    <property type="protein sequence ID" value="CAB4623120.1"/>
    <property type="molecule type" value="Genomic_DNA"/>
</dbReference>